<evidence type="ECO:0000313" key="1">
    <source>
        <dbReference type="EMBL" id="GBO33911.1"/>
    </source>
</evidence>
<gene>
    <name evidence="1" type="ORF">AVEN_75463_1</name>
</gene>
<reference evidence="1 2" key="1">
    <citation type="journal article" date="2019" name="Sci. Rep.">
        <title>Orb-weaving spider Araneus ventricosus genome elucidates the spidroin gene catalogue.</title>
        <authorList>
            <person name="Kono N."/>
            <person name="Nakamura H."/>
            <person name="Ohtoshi R."/>
            <person name="Moran D.A.P."/>
            <person name="Shinohara A."/>
            <person name="Yoshida Y."/>
            <person name="Fujiwara M."/>
            <person name="Mori M."/>
            <person name="Tomita M."/>
            <person name="Arakawa K."/>
        </authorList>
    </citation>
    <scope>NUCLEOTIDE SEQUENCE [LARGE SCALE GENOMIC DNA]</scope>
</reference>
<feature type="non-terminal residue" evidence="1">
    <location>
        <position position="1"/>
    </location>
</feature>
<keyword evidence="2" id="KW-1185">Reference proteome</keyword>
<dbReference type="Proteomes" id="UP000499080">
    <property type="component" value="Unassembled WGS sequence"/>
</dbReference>
<accession>A0A4Y2WAI0</accession>
<dbReference type="AlphaFoldDB" id="A0A4Y2WAI0"/>
<dbReference type="EMBL" id="BGPR01057628">
    <property type="protein sequence ID" value="GBO33911.1"/>
    <property type="molecule type" value="Genomic_DNA"/>
</dbReference>
<sequence>GDVVFADIRRSFVWSKFSSRSSGVDVCWLGVFGNPYWQFVRVEVTDGPKGSAYDVLAARKGWFLFGPVGSWWEWHSEGRRCAESDDYGHVSVST</sequence>
<evidence type="ECO:0000313" key="2">
    <source>
        <dbReference type="Proteomes" id="UP000499080"/>
    </source>
</evidence>
<proteinExistence type="predicted"/>
<comment type="caution">
    <text evidence="1">The sequence shown here is derived from an EMBL/GenBank/DDBJ whole genome shotgun (WGS) entry which is preliminary data.</text>
</comment>
<organism evidence="1 2">
    <name type="scientific">Araneus ventricosus</name>
    <name type="common">Orbweaver spider</name>
    <name type="synonym">Epeira ventricosa</name>
    <dbReference type="NCBI Taxonomy" id="182803"/>
    <lineage>
        <taxon>Eukaryota</taxon>
        <taxon>Metazoa</taxon>
        <taxon>Ecdysozoa</taxon>
        <taxon>Arthropoda</taxon>
        <taxon>Chelicerata</taxon>
        <taxon>Arachnida</taxon>
        <taxon>Araneae</taxon>
        <taxon>Araneomorphae</taxon>
        <taxon>Entelegynae</taxon>
        <taxon>Araneoidea</taxon>
        <taxon>Araneidae</taxon>
        <taxon>Araneus</taxon>
    </lineage>
</organism>
<protein>
    <submittedName>
        <fullName evidence="1">Uncharacterized protein</fullName>
    </submittedName>
</protein>
<name>A0A4Y2WAI0_ARAVE</name>